<organism evidence="2 3">
    <name type="scientific">Nocardioides aestuarii</name>
    <dbReference type="NCBI Taxonomy" id="252231"/>
    <lineage>
        <taxon>Bacteria</taxon>
        <taxon>Bacillati</taxon>
        <taxon>Actinomycetota</taxon>
        <taxon>Actinomycetes</taxon>
        <taxon>Propionibacteriales</taxon>
        <taxon>Nocardioidaceae</taxon>
        <taxon>Nocardioides</taxon>
    </lineage>
</organism>
<gene>
    <name evidence="2" type="ORF">ACFSDE_09045</name>
</gene>
<evidence type="ECO:0000313" key="2">
    <source>
        <dbReference type="EMBL" id="MFD1946938.1"/>
    </source>
</evidence>
<dbReference type="Pfam" id="PF07883">
    <property type="entry name" value="Cupin_2"/>
    <property type="match status" value="1"/>
</dbReference>
<sequence length="168" mass="19275">MSFPNPLHRPYPDDVYTGEGGEVSAWLRRDDTEPELTYKNGGSCEYLATGDQTNGLYGLYRWSFGETESGPDPHFHRAITESFYVLEGEVRLYDGHEWITARTGDFLHVPEGGLHGFRGRDHARMLLMFTPGAPREDYFETLHALGYGATMTDDERVEFMLQHDTYWV</sequence>
<protein>
    <submittedName>
        <fullName evidence="2">Cupin domain-containing protein</fullName>
    </submittedName>
</protein>
<dbReference type="PANTHER" id="PTHR36440:SF1">
    <property type="entry name" value="PUTATIVE (AFU_ORTHOLOGUE AFUA_8G07350)-RELATED"/>
    <property type="match status" value="1"/>
</dbReference>
<dbReference type="InterPro" id="IPR014710">
    <property type="entry name" value="RmlC-like_jellyroll"/>
</dbReference>
<dbReference type="RefSeq" id="WP_343917563.1">
    <property type="nucleotide sequence ID" value="NZ_BAAAJT010000002.1"/>
</dbReference>
<dbReference type="PANTHER" id="PTHR36440">
    <property type="entry name" value="PUTATIVE (AFU_ORTHOLOGUE AFUA_8G07350)-RELATED"/>
    <property type="match status" value="1"/>
</dbReference>
<evidence type="ECO:0000259" key="1">
    <source>
        <dbReference type="Pfam" id="PF07883"/>
    </source>
</evidence>
<accession>A0ABW4TM20</accession>
<name>A0ABW4TM20_9ACTN</name>
<dbReference type="InterPro" id="IPR013096">
    <property type="entry name" value="Cupin_2"/>
</dbReference>
<reference evidence="3" key="1">
    <citation type="journal article" date="2019" name="Int. J. Syst. Evol. Microbiol.">
        <title>The Global Catalogue of Microorganisms (GCM) 10K type strain sequencing project: providing services to taxonomists for standard genome sequencing and annotation.</title>
        <authorList>
            <consortium name="The Broad Institute Genomics Platform"/>
            <consortium name="The Broad Institute Genome Sequencing Center for Infectious Disease"/>
            <person name="Wu L."/>
            <person name="Ma J."/>
        </authorList>
    </citation>
    <scope>NUCLEOTIDE SEQUENCE [LARGE SCALE GENOMIC DNA]</scope>
    <source>
        <strain evidence="3">CGMCC 1.12477</strain>
    </source>
</reference>
<dbReference type="SUPFAM" id="SSF51182">
    <property type="entry name" value="RmlC-like cupins"/>
    <property type="match status" value="1"/>
</dbReference>
<dbReference type="InterPro" id="IPR011051">
    <property type="entry name" value="RmlC_Cupin_sf"/>
</dbReference>
<feature type="domain" description="Cupin type-2" evidence="1">
    <location>
        <begin position="68"/>
        <end position="127"/>
    </location>
</feature>
<comment type="caution">
    <text evidence="2">The sequence shown here is derived from an EMBL/GenBank/DDBJ whole genome shotgun (WGS) entry which is preliminary data.</text>
</comment>
<dbReference type="InterPro" id="IPR053146">
    <property type="entry name" value="QDO-like"/>
</dbReference>
<dbReference type="Gene3D" id="2.60.120.10">
    <property type="entry name" value="Jelly Rolls"/>
    <property type="match status" value="1"/>
</dbReference>
<evidence type="ECO:0000313" key="3">
    <source>
        <dbReference type="Proteomes" id="UP001597351"/>
    </source>
</evidence>
<dbReference type="Proteomes" id="UP001597351">
    <property type="component" value="Unassembled WGS sequence"/>
</dbReference>
<dbReference type="EMBL" id="JBHUGD010000003">
    <property type="protein sequence ID" value="MFD1946938.1"/>
    <property type="molecule type" value="Genomic_DNA"/>
</dbReference>
<keyword evidence="3" id="KW-1185">Reference proteome</keyword>
<proteinExistence type="predicted"/>